<sequence>MLFTTLLLTGLASAAPALNARQTTPELAPWEITVANGYQGGRPNSSPPTLGITIKQPNSIRLQTTSTGDAVLPPFEARCPSLLGGTETLCITVGDAAAAYGNFTATLSGNMVDFTVKFKETREETVYQQKYVRVYEGEQVFNQETGWRVKICSAGGACLYEFRDGLPKVKQVLTESVGSCEEATTAQ</sequence>
<gene>
    <name evidence="2" type="ORF">E8E13_008222</name>
</gene>
<keyword evidence="3" id="KW-1185">Reference proteome</keyword>
<feature type="signal peptide" evidence="1">
    <location>
        <begin position="1"/>
        <end position="20"/>
    </location>
</feature>
<keyword evidence="1" id="KW-0732">Signal</keyword>
<accession>A0A9P4WEE8</accession>
<evidence type="ECO:0000256" key="1">
    <source>
        <dbReference type="SAM" id="SignalP"/>
    </source>
</evidence>
<protein>
    <submittedName>
        <fullName evidence="2">Uncharacterized protein</fullName>
    </submittedName>
</protein>
<comment type="caution">
    <text evidence="2">The sequence shown here is derived from an EMBL/GenBank/DDBJ whole genome shotgun (WGS) entry which is preliminary data.</text>
</comment>
<reference evidence="2" key="1">
    <citation type="submission" date="2019-04" db="EMBL/GenBank/DDBJ databases">
        <title>Sequencing of skin fungus with MAO and IRED activity.</title>
        <authorList>
            <person name="Marsaioli A.J."/>
            <person name="Bonatto J.M.C."/>
            <person name="Reis Junior O."/>
        </authorList>
    </citation>
    <scope>NUCLEOTIDE SEQUENCE</scope>
    <source>
        <strain evidence="2">30M1</strain>
    </source>
</reference>
<dbReference type="EMBL" id="SWKU01000003">
    <property type="protein sequence ID" value="KAF3008621.1"/>
    <property type="molecule type" value="Genomic_DNA"/>
</dbReference>
<name>A0A9P4WEE8_CURKU</name>
<evidence type="ECO:0000313" key="2">
    <source>
        <dbReference type="EMBL" id="KAF3008621.1"/>
    </source>
</evidence>
<dbReference type="AlphaFoldDB" id="A0A9P4WEE8"/>
<organism evidence="2 3">
    <name type="scientific">Curvularia kusanoi</name>
    <name type="common">Cochliobolus kusanoi</name>
    <dbReference type="NCBI Taxonomy" id="90978"/>
    <lineage>
        <taxon>Eukaryota</taxon>
        <taxon>Fungi</taxon>
        <taxon>Dikarya</taxon>
        <taxon>Ascomycota</taxon>
        <taxon>Pezizomycotina</taxon>
        <taxon>Dothideomycetes</taxon>
        <taxon>Pleosporomycetidae</taxon>
        <taxon>Pleosporales</taxon>
        <taxon>Pleosporineae</taxon>
        <taxon>Pleosporaceae</taxon>
        <taxon>Curvularia</taxon>
    </lineage>
</organism>
<evidence type="ECO:0000313" key="3">
    <source>
        <dbReference type="Proteomes" id="UP000801428"/>
    </source>
</evidence>
<dbReference type="Proteomes" id="UP000801428">
    <property type="component" value="Unassembled WGS sequence"/>
</dbReference>
<feature type="chain" id="PRO_5040448956" evidence="1">
    <location>
        <begin position="21"/>
        <end position="187"/>
    </location>
</feature>
<dbReference type="OrthoDB" id="5226619at2759"/>
<proteinExistence type="predicted"/>